<dbReference type="Proteomes" id="UP000510844">
    <property type="component" value="Chromosome"/>
</dbReference>
<organism evidence="2 3">
    <name type="scientific">Micromonospora robiginosa</name>
    <dbReference type="NCBI Taxonomy" id="2749844"/>
    <lineage>
        <taxon>Bacteria</taxon>
        <taxon>Bacillati</taxon>
        <taxon>Actinomycetota</taxon>
        <taxon>Actinomycetes</taxon>
        <taxon>Micromonosporales</taxon>
        <taxon>Micromonosporaceae</taxon>
        <taxon>Micromonospora</taxon>
    </lineage>
</organism>
<gene>
    <name evidence="2" type="ORF">H1D33_09800</name>
</gene>
<evidence type="ECO:0000256" key="1">
    <source>
        <dbReference type="SAM" id="Phobius"/>
    </source>
</evidence>
<dbReference type="KEGG" id="mfeu:H1D33_09800"/>
<reference evidence="3" key="1">
    <citation type="submission" date="2020-07" db="EMBL/GenBank/DDBJ databases">
        <title>A new Micromonospora strain with potent antibiotic activity isolated from the microbiome of a mid-Atlantic deep-sea sponge.</title>
        <authorList>
            <person name="Back C.R."/>
            <person name="Stennett H.L."/>
            <person name="Williams S.E."/>
            <person name="Wang L."/>
            <person name="Ojeda Gomez J."/>
            <person name="Abdulle O.M."/>
            <person name="Duffy T."/>
            <person name="Hendry K.R."/>
            <person name="Powell D."/>
            <person name="Stach J.E."/>
            <person name="Essex-Lopresti A.E."/>
            <person name="Willis C.L."/>
            <person name="Curnow P."/>
            <person name="Race P.R."/>
        </authorList>
    </citation>
    <scope>NUCLEOTIDE SEQUENCE [LARGE SCALE GENOMIC DNA]</scope>
    <source>
        <strain evidence="3">28ISP2-46</strain>
    </source>
</reference>
<dbReference type="AlphaFoldDB" id="A0A7L6BAV5"/>
<evidence type="ECO:0000313" key="3">
    <source>
        <dbReference type="Proteomes" id="UP000510844"/>
    </source>
</evidence>
<keyword evidence="1" id="KW-0472">Membrane</keyword>
<feature type="transmembrane region" description="Helical" evidence="1">
    <location>
        <begin position="37"/>
        <end position="58"/>
    </location>
</feature>
<keyword evidence="1" id="KW-1133">Transmembrane helix</keyword>
<sequence length="410" mass="42028">MQLRDLVDAVTDDEPPMARTADDIVAAGRRVERRRRAGFASAGAAGLVAIAVTGAVALPTLGAERNAPATPAPAGAPATAATWSAAAPFTFTFQGYDAGTLHVQDPIVTSTAYQIASVYSDGHTSNDKPLTAEEAEAQGGRVEQRKRAGGGKPSLWAYLTVYRPGAFDPAGIAGGRNVTVAGHRAVQATLPVGLDPDNPVDEGNKLLAWEYADNAWAAVTSFSSDAATPSFQDLGGLVGGLKPSRPTPARVPFTVGYVPAGYLPLQTGTHAMPGLSGVATARAGDYGGATYTRPAAPTTGLTAPYDAVEGAVTDGFHIFVTPSTSANQAPEPGRTRCYAGSDRRARDGGPAVGGFCNVWSADGTVALQVSASGLGDRLPRAELEKVARGITVADVEDESTWTAAADALRP</sequence>
<keyword evidence="3" id="KW-1185">Reference proteome</keyword>
<accession>A0A7L6BAV5</accession>
<proteinExistence type="predicted"/>
<dbReference type="RefSeq" id="WP_181571488.1">
    <property type="nucleotide sequence ID" value="NZ_CP059322.2"/>
</dbReference>
<reference evidence="2 3" key="2">
    <citation type="journal article" date="2021" name="Mar. Drugs">
        <title>A New Micromonospora Strain with Antibiotic Activity Isolated from the Microbiome of a Mid-Atlantic Deep-Sea Sponge.</title>
        <authorList>
            <person name="Back C.R."/>
            <person name="Stennett H.L."/>
            <person name="Williams S.E."/>
            <person name="Wang L."/>
            <person name="Ojeda Gomez J."/>
            <person name="Abdulle O.M."/>
            <person name="Duffy T."/>
            <person name="Neal C."/>
            <person name="Mantell J."/>
            <person name="Jepson M.A."/>
            <person name="Hendry K.R."/>
            <person name="Powell D."/>
            <person name="Stach J.E.M."/>
            <person name="Essex-Lopresti A.E."/>
            <person name="Willis C.L."/>
            <person name="Curnow P."/>
            <person name="Race P.R."/>
        </authorList>
    </citation>
    <scope>NUCLEOTIDE SEQUENCE [LARGE SCALE GENOMIC DNA]</scope>
    <source>
        <strain evidence="2 3">28ISP2-46</strain>
    </source>
</reference>
<dbReference type="EMBL" id="CP059322">
    <property type="protein sequence ID" value="QLQ39087.1"/>
    <property type="molecule type" value="Genomic_DNA"/>
</dbReference>
<protein>
    <submittedName>
        <fullName evidence="2">Uncharacterized protein</fullName>
    </submittedName>
</protein>
<name>A0A7L6BAV5_9ACTN</name>
<evidence type="ECO:0000313" key="2">
    <source>
        <dbReference type="EMBL" id="QLQ39087.1"/>
    </source>
</evidence>
<keyword evidence="1" id="KW-0812">Transmembrane</keyword>